<accession>A0ACC1KF79</accession>
<proteinExistence type="predicted"/>
<gene>
    <name evidence="1" type="ORF">H4R21_006875</name>
</gene>
<name>A0ACC1KF79_9FUNG</name>
<evidence type="ECO:0000313" key="1">
    <source>
        <dbReference type="EMBL" id="KAJ2788930.1"/>
    </source>
</evidence>
<sequence>MGGVQQPQPPHSNHVFAVPAVPLHPQHGGAAANAAGSIVLPSMPSHPQAAQQLAQQPAYGYANQAAYLGNMYYASNSLQPLMVPPPSPTILSYYQADPTHLMSLLGRNAYQPQAYHYDYPLPAHRVPLNYAGQPQQPQQQLFGHGHLQKNDPALVAAAAAAAAAAAQGNPGMLLTQQYTPHPQAGATPIGQAASQNNMAAAAQIVAAAAAAAAASGQYVQQPAVNGAVAGFPGAHASARFEVQDPAAYASGAGLQLQQQVDGLYQPARRASSFTNLALLQQSSFDRS</sequence>
<keyword evidence="2" id="KW-1185">Reference proteome</keyword>
<dbReference type="EMBL" id="JANBUN010003930">
    <property type="protein sequence ID" value="KAJ2788930.1"/>
    <property type="molecule type" value="Genomic_DNA"/>
</dbReference>
<evidence type="ECO:0000313" key="2">
    <source>
        <dbReference type="Proteomes" id="UP001140087"/>
    </source>
</evidence>
<dbReference type="Proteomes" id="UP001140087">
    <property type="component" value="Unassembled WGS sequence"/>
</dbReference>
<organism evidence="1 2">
    <name type="scientific">Coemansia helicoidea</name>
    <dbReference type="NCBI Taxonomy" id="1286919"/>
    <lineage>
        <taxon>Eukaryota</taxon>
        <taxon>Fungi</taxon>
        <taxon>Fungi incertae sedis</taxon>
        <taxon>Zoopagomycota</taxon>
        <taxon>Kickxellomycotina</taxon>
        <taxon>Kickxellomycetes</taxon>
        <taxon>Kickxellales</taxon>
        <taxon>Kickxellaceae</taxon>
        <taxon>Coemansia</taxon>
    </lineage>
</organism>
<comment type="caution">
    <text evidence="1">The sequence shown here is derived from an EMBL/GenBank/DDBJ whole genome shotgun (WGS) entry which is preliminary data.</text>
</comment>
<feature type="non-terminal residue" evidence="1">
    <location>
        <position position="287"/>
    </location>
</feature>
<protein>
    <submittedName>
        <fullName evidence="1">Uncharacterized protein</fullName>
    </submittedName>
</protein>
<reference evidence="1" key="1">
    <citation type="submission" date="2022-07" db="EMBL/GenBank/DDBJ databases">
        <title>Phylogenomic reconstructions and comparative analyses of Kickxellomycotina fungi.</title>
        <authorList>
            <person name="Reynolds N.K."/>
            <person name="Stajich J.E."/>
            <person name="Barry K."/>
            <person name="Grigoriev I.V."/>
            <person name="Crous P."/>
            <person name="Smith M.E."/>
        </authorList>
    </citation>
    <scope>NUCLEOTIDE SEQUENCE</scope>
    <source>
        <strain evidence="1">BCRC 34780</strain>
    </source>
</reference>